<dbReference type="OrthoDB" id="1524147at2"/>
<dbReference type="PANTHER" id="PTHR35901:SF1">
    <property type="entry name" value="EXONUCLEASE VAPC9"/>
    <property type="match status" value="1"/>
</dbReference>
<dbReference type="CDD" id="cd09873">
    <property type="entry name" value="PIN_Pae0151-like"/>
    <property type="match status" value="1"/>
</dbReference>
<gene>
    <name evidence="3" type="ORF">EQG66_02145</name>
</gene>
<name>A0A4V1N466_9SPHN</name>
<proteinExistence type="predicted"/>
<dbReference type="Proteomes" id="UP000290958">
    <property type="component" value="Unassembled WGS sequence"/>
</dbReference>
<accession>A0A4V1N466</accession>
<dbReference type="InterPro" id="IPR051619">
    <property type="entry name" value="TypeII_TA_RNase_PINc/VapC"/>
</dbReference>
<dbReference type="Gene3D" id="3.40.50.1010">
    <property type="entry name" value="5'-nuclease"/>
    <property type="match status" value="1"/>
</dbReference>
<dbReference type="PANTHER" id="PTHR35901">
    <property type="entry name" value="RIBONUCLEASE VAPC3"/>
    <property type="match status" value="1"/>
</dbReference>
<keyword evidence="4" id="KW-1185">Reference proteome</keyword>
<comment type="caution">
    <text evidence="3">The sequence shown here is derived from an EMBL/GenBank/DDBJ whole genome shotgun (WGS) entry which is preliminary data.</text>
</comment>
<dbReference type="InterPro" id="IPR002716">
    <property type="entry name" value="PIN_dom"/>
</dbReference>
<feature type="domain" description="PIN" evidence="2">
    <location>
        <begin position="1"/>
        <end position="120"/>
    </location>
</feature>
<dbReference type="RefSeq" id="WP_129402864.1">
    <property type="nucleotide sequence ID" value="NZ_SBKP01000001.1"/>
</dbReference>
<protein>
    <submittedName>
        <fullName evidence="3">PIN domain-containing protein</fullName>
    </submittedName>
</protein>
<evidence type="ECO:0000313" key="3">
    <source>
        <dbReference type="EMBL" id="RXR31096.1"/>
    </source>
</evidence>
<dbReference type="InterPro" id="IPR044153">
    <property type="entry name" value="PIN_Pae0151-like"/>
</dbReference>
<keyword evidence="1" id="KW-0460">Magnesium</keyword>
<dbReference type="InterPro" id="IPR029060">
    <property type="entry name" value="PIN-like_dom_sf"/>
</dbReference>
<sequence length="138" mass="15113">MIVDASVAFKWLVTEDGSSEAIALLAEDNIQAPSWLVMEVGNALWKRIARGEMNDPEGAIEQIARLPDMVFLVDGKSLASDALRIACELKHPVYDCLYLALAENQDDILVTADQRFLAKARGTRFEPLVRPLAGGATE</sequence>
<evidence type="ECO:0000313" key="4">
    <source>
        <dbReference type="Proteomes" id="UP000290958"/>
    </source>
</evidence>
<dbReference type="Pfam" id="PF01850">
    <property type="entry name" value="PIN"/>
    <property type="match status" value="1"/>
</dbReference>
<dbReference type="SUPFAM" id="SSF88723">
    <property type="entry name" value="PIN domain-like"/>
    <property type="match status" value="1"/>
</dbReference>
<evidence type="ECO:0000256" key="1">
    <source>
        <dbReference type="ARBA" id="ARBA00022842"/>
    </source>
</evidence>
<organism evidence="3 4">
    <name type="scientific">Sphingobium fluviale</name>
    <dbReference type="NCBI Taxonomy" id="2506423"/>
    <lineage>
        <taxon>Bacteria</taxon>
        <taxon>Pseudomonadati</taxon>
        <taxon>Pseudomonadota</taxon>
        <taxon>Alphaproteobacteria</taxon>
        <taxon>Sphingomonadales</taxon>
        <taxon>Sphingomonadaceae</taxon>
        <taxon>Sphingobium</taxon>
    </lineage>
</organism>
<dbReference type="AlphaFoldDB" id="A0A4V1N466"/>
<reference evidence="4" key="1">
    <citation type="submission" date="2019-01" db="EMBL/GenBank/DDBJ databases">
        <title>Cytophagaceae bacterium strain CAR-16.</title>
        <authorList>
            <person name="Chen W.-M."/>
        </authorList>
    </citation>
    <scope>NUCLEOTIDE SEQUENCE [LARGE SCALE GENOMIC DNA]</scope>
    <source>
        <strain evidence="4">CHR27</strain>
    </source>
</reference>
<evidence type="ECO:0000259" key="2">
    <source>
        <dbReference type="Pfam" id="PF01850"/>
    </source>
</evidence>
<dbReference type="EMBL" id="SBKP01000001">
    <property type="protein sequence ID" value="RXR31096.1"/>
    <property type="molecule type" value="Genomic_DNA"/>
</dbReference>